<evidence type="ECO:0000313" key="2">
    <source>
        <dbReference type="Proteomes" id="UP001152531"/>
    </source>
</evidence>
<proteinExistence type="predicted"/>
<dbReference type="EMBL" id="CALSDN010000010">
    <property type="protein sequence ID" value="CAH6722598.1"/>
    <property type="molecule type" value="Genomic_DNA"/>
</dbReference>
<organism evidence="1 2">
    <name type="scientific">[Candida] jaroonii</name>
    <dbReference type="NCBI Taxonomy" id="467808"/>
    <lineage>
        <taxon>Eukaryota</taxon>
        <taxon>Fungi</taxon>
        <taxon>Dikarya</taxon>
        <taxon>Ascomycota</taxon>
        <taxon>Saccharomycotina</taxon>
        <taxon>Pichiomycetes</taxon>
        <taxon>Debaryomycetaceae</taxon>
        <taxon>Yamadazyma</taxon>
    </lineage>
</organism>
<name>A0ACA9YBZ5_9ASCO</name>
<dbReference type="Proteomes" id="UP001152531">
    <property type="component" value="Unassembled WGS sequence"/>
</dbReference>
<gene>
    <name evidence="1" type="ORF">CLIB1444_10S02080</name>
</gene>
<keyword evidence="2" id="KW-1185">Reference proteome</keyword>
<evidence type="ECO:0000313" key="1">
    <source>
        <dbReference type="EMBL" id="CAH6722598.1"/>
    </source>
</evidence>
<accession>A0ACA9YBZ5</accession>
<protein>
    <submittedName>
        <fullName evidence="1">Aspartic proteinase 3</fullName>
    </submittedName>
</protein>
<comment type="caution">
    <text evidence="1">The sequence shown here is derived from an EMBL/GenBank/DDBJ whole genome shotgun (WGS) entry which is preliminary data.</text>
</comment>
<sequence length="589" mass="64075">MKVSVLLSLITLVTSKNVLKIDFDLHRGDDKKQMQLGGKPYFKRDSFTMQLTNEKTFYVTDLEIGSNGDKVKVLVDTGSSDLWIPSNDVECYAPSYYKRDSKTSKRDRMHVGDVLVDAISGKSGDETLLKNIHVKADGDEEEDESSSTGTETSEFVFASVAPGQGINTRNSSRRSTSIRASATADSASASETNACITYGSFATGESDTFKKNDSAPAFTIEYADGTGATGIWGTDNVKVSNTTVSGLSFAVVNETSSDVAVLGIGLAGMEMTYDPTNGRRSRYQYENLPLKLRSEGIIQRAAYSLYLGSNDAETGTILFGAVDHAKYEGTLKSVPIVNTLEDYGYVDAARLEINIDSVNLKNSSGEVAVNYYKYPALLDTGSTLSYFPSAVLSKLADQLALRYNSYYGAYLIDCDYDNEGSIDFDFSGVKINAPLNDFVYETNTTSSCFFGILPGYSTYFLLGDNFLRNAYVVYDLDDLTISLAQVKHTDEEDIEIIESSIPKADSISTAETEAFTGYVTNTNYETTYADYYYSGTRNYGSSSRTSGSRSTSAGGGASSPRILFDGGYRPFNTVGILVLSFLLGLLLSL</sequence>
<reference evidence="1" key="1">
    <citation type="submission" date="2022-06" db="EMBL/GenBank/DDBJ databases">
        <authorList>
            <person name="Legras J.-L."/>
            <person name="Devillers H."/>
            <person name="Grondin C."/>
        </authorList>
    </citation>
    <scope>NUCLEOTIDE SEQUENCE</scope>
    <source>
        <strain evidence="1">CLIB 1444</strain>
    </source>
</reference>